<dbReference type="InterPro" id="IPR009430">
    <property type="entry name" value="GvpL/GvpF"/>
</dbReference>
<evidence type="ECO:0000256" key="4">
    <source>
        <dbReference type="SAM" id="Coils"/>
    </source>
</evidence>
<evidence type="ECO:0000313" key="6">
    <source>
        <dbReference type="Proteomes" id="UP000326169"/>
    </source>
</evidence>
<evidence type="ECO:0000256" key="3">
    <source>
        <dbReference type="ARBA" id="ARBA00035643"/>
    </source>
</evidence>
<dbReference type="RefSeq" id="WP_006616264.1">
    <property type="nucleotide sequence ID" value="NZ_BIMW01000189.1"/>
</dbReference>
<comment type="caution">
    <text evidence="5">The sequence shown here is derived from an EMBL/GenBank/DDBJ whole genome shotgun (WGS) entry which is preliminary data.</text>
</comment>
<comment type="subcellular location">
    <subcellularLocation>
        <location evidence="2">Gas vesicle</location>
    </subcellularLocation>
</comment>
<name>A0A5M3TFP3_LIMPL</name>
<dbReference type="PANTHER" id="PTHR36852">
    <property type="entry name" value="PROTEIN GVPL 2"/>
    <property type="match status" value="1"/>
</dbReference>
<dbReference type="PANTHER" id="PTHR36852:SF1">
    <property type="entry name" value="PROTEIN GVPL 2"/>
    <property type="match status" value="1"/>
</dbReference>
<keyword evidence="1" id="KW-0304">Gas vesicle</keyword>
<dbReference type="EMBL" id="BIMW01000189">
    <property type="protein sequence ID" value="GCE96389.1"/>
    <property type="molecule type" value="Genomic_DNA"/>
</dbReference>
<gene>
    <name evidence="5" type="ORF">NIES46_44610</name>
</gene>
<evidence type="ECO:0000256" key="2">
    <source>
        <dbReference type="ARBA" id="ARBA00035108"/>
    </source>
</evidence>
<dbReference type="Pfam" id="PF06386">
    <property type="entry name" value="GvpL_GvpF"/>
    <property type="match status" value="1"/>
</dbReference>
<keyword evidence="6" id="KW-1185">Reference proteome</keyword>
<evidence type="ECO:0000256" key="1">
    <source>
        <dbReference type="ARBA" id="ARBA00022987"/>
    </source>
</evidence>
<organism evidence="5 6">
    <name type="scientific">Limnospira platensis NIES-46</name>
    <dbReference type="NCBI Taxonomy" id="1236695"/>
    <lineage>
        <taxon>Bacteria</taxon>
        <taxon>Bacillati</taxon>
        <taxon>Cyanobacteriota</taxon>
        <taxon>Cyanophyceae</taxon>
        <taxon>Oscillatoriophycideae</taxon>
        <taxon>Oscillatoriales</taxon>
        <taxon>Sirenicapillariaceae</taxon>
        <taxon>Limnospira</taxon>
    </lineage>
</organism>
<reference evidence="5 6" key="1">
    <citation type="journal article" date="2019" name="J Genomics">
        <title>The Draft Genome of a Hydrogen-producing Cyanobacterium, Arthrospira platensis NIES-46.</title>
        <authorList>
            <person name="Suzuki S."/>
            <person name="Yamaguchi H."/>
            <person name="Kawachi M."/>
        </authorList>
    </citation>
    <scope>NUCLEOTIDE SEQUENCE [LARGE SCALE GENOMIC DNA]</scope>
    <source>
        <strain evidence="5 6">NIES-46</strain>
    </source>
</reference>
<proteinExistence type="inferred from homology"/>
<keyword evidence="4" id="KW-0175">Coiled coil</keyword>
<comment type="similarity">
    <text evidence="3">Belongs to the gas vesicle GvpF/GvpL family.</text>
</comment>
<evidence type="ECO:0000313" key="5">
    <source>
        <dbReference type="EMBL" id="GCE96389.1"/>
    </source>
</evidence>
<dbReference type="GeneID" id="301685198"/>
<sequence>MSYSLYLYGILPKTKLKSWHLQGLDNQPVYTHEIDGFIFLYSEAQQERYLASRRNLLGHEKVLEAMMQEGYRTILPLQFGLIVSDWDAVAKQLVNPYHERLKELFVKLEGNREVGVKVFWNQTAELNALMEENQDLRERRDRLEGQPLSMDEVIAIGREIESNILDRENEIITAFQDCLIPLALDYVENESMTDLMIYNAAYLIPWNSEEKFSQKVEEIDNYFPKRLRIRYNNFTAPYNFTQLD</sequence>
<dbReference type="Proteomes" id="UP000326169">
    <property type="component" value="Unassembled WGS sequence"/>
</dbReference>
<feature type="coiled-coil region" evidence="4">
    <location>
        <begin position="119"/>
        <end position="146"/>
    </location>
</feature>
<protein>
    <submittedName>
        <fullName evidence="5">Gas vesicle synthesis GvpLGvpF</fullName>
    </submittedName>
</protein>
<accession>A0A5M3TFP3</accession>